<evidence type="ECO:0000313" key="2">
    <source>
        <dbReference type="Proteomes" id="UP001642260"/>
    </source>
</evidence>
<accession>A0ABC8KRF4</accession>
<organism evidence="1 2">
    <name type="scientific">Eruca vesicaria subsp. sativa</name>
    <name type="common">Garden rocket</name>
    <name type="synonym">Eruca sativa</name>
    <dbReference type="NCBI Taxonomy" id="29727"/>
    <lineage>
        <taxon>Eukaryota</taxon>
        <taxon>Viridiplantae</taxon>
        <taxon>Streptophyta</taxon>
        <taxon>Embryophyta</taxon>
        <taxon>Tracheophyta</taxon>
        <taxon>Spermatophyta</taxon>
        <taxon>Magnoliopsida</taxon>
        <taxon>eudicotyledons</taxon>
        <taxon>Gunneridae</taxon>
        <taxon>Pentapetalae</taxon>
        <taxon>rosids</taxon>
        <taxon>malvids</taxon>
        <taxon>Brassicales</taxon>
        <taxon>Brassicaceae</taxon>
        <taxon>Brassiceae</taxon>
        <taxon>Eruca</taxon>
    </lineage>
</organism>
<evidence type="ECO:0008006" key="3">
    <source>
        <dbReference type="Google" id="ProtNLM"/>
    </source>
</evidence>
<proteinExistence type="predicted"/>
<dbReference type="AlphaFoldDB" id="A0ABC8KRF4"/>
<sequence length="176" mass="20094">MTLRYNNFVVGISTNTTSGVRLFIPCNPTLSNSLNVCPPPPLLKHSLIQNIAMTSYLNLEDDDWVLAVKLYGSKIKLFRRSCKPTWIDVNYTPPSIYTSSSLMYSKKDKKFYVLTPGGDYLYSLDPESTEDDHPGFIGLWTKDLIKHMNKYQLDLNSFTKTVHFLEAPSGEQFLVR</sequence>
<feature type="non-terminal residue" evidence="1">
    <location>
        <position position="176"/>
    </location>
</feature>
<reference evidence="1 2" key="1">
    <citation type="submission" date="2022-03" db="EMBL/GenBank/DDBJ databases">
        <authorList>
            <person name="Macdonald S."/>
            <person name="Ahmed S."/>
            <person name="Newling K."/>
        </authorList>
    </citation>
    <scope>NUCLEOTIDE SEQUENCE [LARGE SCALE GENOMIC DNA]</scope>
</reference>
<protein>
    <recommendedName>
        <fullName evidence="3">F-box protein</fullName>
    </recommendedName>
</protein>
<evidence type="ECO:0000313" key="1">
    <source>
        <dbReference type="EMBL" id="CAH8360014.1"/>
    </source>
</evidence>
<dbReference type="Proteomes" id="UP001642260">
    <property type="component" value="Unassembled WGS sequence"/>
</dbReference>
<comment type="caution">
    <text evidence="1">The sequence shown here is derived from an EMBL/GenBank/DDBJ whole genome shotgun (WGS) entry which is preliminary data.</text>
</comment>
<gene>
    <name evidence="1" type="ORF">ERUC_LOCUS25770</name>
</gene>
<name>A0ABC8KRF4_ERUVS</name>
<dbReference type="EMBL" id="CAKOAT010275933">
    <property type="protein sequence ID" value="CAH8360014.1"/>
    <property type="molecule type" value="Genomic_DNA"/>
</dbReference>
<keyword evidence="2" id="KW-1185">Reference proteome</keyword>